<dbReference type="Gene3D" id="3.40.1830.10">
    <property type="entry name" value="Thermophilic metalloprotease (M29)"/>
    <property type="match status" value="1"/>
</dbReference>
<dbReference type="AlphaFoldDB" id="A0A9X2FGW4"/>
<evidence type="ECO:0000256" key="9">
    <source>
        <dbReference type="ARBA" id="ARBA00023049"/>
    </source>
</evidence>
<dbReference type="GO" id="GO:0006508">
    <property type="term" value="P:proteolysis"/>
    <property type="evidence" value="ECO:0007669"/>
    <property type="project" value="UniProtKB-KW"/>
</dbReference>
<comment type="cofactor">
    <cofactor evidence="3">
        <name>Zn(2+)</name>
        <dbReference type="ChEBI" id="CHEBI:29105"/>
    </cofactor>
</comment>
<dbReference type="InterPro" id="IPR035097">
    <property type="entry name" value="M29_N-terminal"/>
</dbReference>
<accession>A0A9X2FGW4</accession>
<reference evidence="10 11" key="1">
    <citation type="journal article" date="2023" name="Int. J. Syst. Evol. Microbiol.">
        <title>Ligilactobacillus ubinensis sp. nov., a novel species isolated from the wild ferment of a durian fruit (Durio zibethinus).</title>
        <authorList>
            <person name="Heng Y.C."/>
            <person name="Menon N."/>
            <person name="Chen B."/>
            <person name="Loo B.Z.L."/>
            <person name="Wong G.W.J."/>
            <person name="Lim A.C.H."/>
            <person name="Silvaraju S."/>
            <person name="Kittelmann S."/>
        </authorList>
    </citation>
    <scope>NUCLEOTIDE SEQUENCE [LARGE SCALE GENOMIC DNA]</scope>
    <source>
        <strain evidence="10 11">WILCCON 0076</strain>
    </source>
</reference>
<dbReference type="RefSeq" id="WP_253359059.1">
    <property type="nucleotide sequence ID" value="NZ_JAIULA010000002.1"/>
</dbReference>
<organism evidence="10 11">
    <name type="scientific">Ligilactobacillus ubinensis</name>
    <dbReference type="NCBI Taxonomy" id="2876789"/>
    <lineage>
        <taxon>Bacteria</taxon>
        <taxon>Bacillati</taxon>
        <taxon>Bacillota</taxon>
        <taxon>Bacilli</taxon>
        <taxon>Lactobacillales</taxon>
        <taxon>Lactobacillaceae</taxon>
        <taxon>Ligilactobacillus</taxon>
    </lineage>
</organism>
<protein>
    <submittedName>
        <fullName evidence="10">Aminopeptidase</fullName>
    </submittedName>
</protein>
<dbReference type="Proteomes" id="UP001139006">
    <property type="component" value="Unassembled WGS sequence"/>
</dbReference>
<evidence type="ECO:0000256" key="2">
    <source>
        <dbReference type="ARBA" id="ARBA00001946"/>
    </source>
</evidence>
<proteinExistence type="inferred from homology"/>
<dbReference type="PRINTS" id="PR00919">
    <property type="entry name" value="THERMOPTASE"/>
</dbReference>
<evidence type="ECO:0000256" key="1">
    <source>
        <dbReference type="ARBA" id="ARBA00001941"/>
    </source>
</evidence>
<dbReference type="GO" id="GO:0004177">
    <property type="term" value="F:aminopeptidase activity"/>
    <property type="evidence" value="ECO:0007669"/>
    <property type="project" value="UniProtKB-KW"/>
</dbReference>
<evidence type="ECO:0000256" key="6">
    <source>
        <dbReference type="ARBA" id="ARBA00022670"/>
    </source>
</evidence>
<evidence type="ECO:0000313" key="11">
    <source>
        <dbReference type="Proteomes" id="UP001139006"/>
    </source>
</evidence>
<evidence type="ECO:0000256" key="3">
    <source>
        <dbReference type="ARBA" id="ARBA00001947"/>
    </source>
</evidence>
<dbReference type="EMBL" id="JAIULA010000002">
    <property type="protein sequence ID" value="MCP0886102.1"/>
    <property type="molecule type" value="Genomic_DNA"/>
</dbReference>
<keyword evidence="7" id="KW-0479">Metal-binding</keyword>
<dbReference type="InterPro" id="IPR000787">
    <property type="entry name" value="Peptidase_M29"/>
</dbReference>
<sequence>MLIQDFKKKLQKYAELIVKVGVNVQKDQAVVLYISITQHELAHLIISEAYKAGASEVIVEWRDTFNDQQFLTYASEKRLESIPDYITTKAEYIVSKKAARISVLSEDPNAYANIDQTRIAKNQAATGKALLPVRKATQNNELSWTVVGAADIQWAKKVFPFLDEKDAVARLWEEIFKTCRIDSKDPIAAWHEHDKNLRTKADWLNHEQFDSLHYYSPQTDFKVGLPENHIWEAAGSFNSDNVEFMANMPTEEVFTAPDCHRIDGYIVSTKPLSYAGNILEDMKFTFKNGQVVTATAKKGQAVLDNLLKLPGAKSLGEVSLVPDPSPISQSGITFFNTLFDENASDHLALGSSYPTNIQNGTTMTDNELLNHGMNVSETHVDFMVGSSSMNIDGIKKDGSVKAIFRNGDWA</sequence>
<dbReference type="Pfam" id="PF02073">
    <property type="entry name" value="Peptidase_M29"/>
    <property type="match status" value="1"/>
</dbReference>
<evidence type="ECO:0000256" key="5">
    <source>
        <dbReference type="ARBA" id="ARBA00022438"/>
    </source>
</evidence>
<keyword evidence="8" id="KW-0378">Hydrolase</keyword>
<evidence type="ECO:0000313" key="10">
    <source>
        <dbReference type="EMBL" id="MCP0886102.1"/>
    </source>
</evidence>
<comment type="similarity">
    <text evidence="4">Belongs to the peptidase M29 family.</text>
</comment>
<name>A0A9X2FGW4_9LACO</name>
<dbReference type="GO" id="GO:0008237">
    <property type="term" value="F:metallopeptidase activity"/>
    <property type="evidence" value="ECO:0007669"/>
    <property type="project" value="UniProtKB-KW"/>
</dbReference>
<comment type="cofactor">
    <cofactor evidence="1">
        <name>Co(2+)</name>
        <dbReference type="ChEBI" id="CHEBI:48828"/>
    </cofactor>
</comment>
<dbReference type="PANTHER" id="PTHR34448">
    <property type="entry name" value="AMINOPEPTIDASE"/>
    <property type="match status" value="1"/>
</dbReference>
<dbReference type="PANTHER" id="PTHR34448:SF3">
    <property type="entry name" value="AMINOPEPTIDASE AMPS"/>
    <property type="match status" value="1"/>
</dbReference>
<gene>
    <name evidence="10" type="ORF">LB941_01975</name>
</gene>
<keyword evidence="6" id="KW-0645">Protease</keyword>
<comment type="caution">
    <text evidence="10">The sequence shown here is derived from an EMBL/GenBank/DDBJ whole genome shotgun (WGS) entry which is preliminary data.</text>
</comment>
<keyword evidence="11" id="KW-1185">Reference proteome</keyword>
<dbReference type="InterPro" id="IPR052170">
    <property type="entry name" value="M29_Exopeptidase"/>
</dbReference>
<dbReference type="GO" id="GO:0046872">
    <property type="term" value="F:metal ion binding"/>
    <property type="evidence" value="ECO:0007669"/>
    <property type="project" value="UniProtKB-KW"/>
</dbReference>
<dbReference type="SUPFAM" id="SSF144052">
    <property type="entry name" value="Thermophilic metalloprotease-like"/>
    <property type="match status" value="1"/>
</dbReference>
<evidence type="ECO:0000256" key="4">
    <source>
        <dbReference type="ARBA" id="ARBA00008236"/>
    </source>
</evidence>
<keyword evidence="5 10" id="KW-0031">Aminopeptidase</keyword>
<evidence type="ECO:0000256" key="8">
    <source>
        <dbReference type="ARBA" id="ARBA00022801"/>
    </source>
</evidence>
<comment type="cofactor">
    <cofactor evidence="2">
        <name>Mg(2+)</name>
        <dbReference type="ChEBI" id="CHEBI:18420"/>
    </cofactor>
</comment>
<keyword evidence="9" id="KW-0482">Metalloprotease</keyword>
<evidence type="ECO:0000256" key="7">
    <source>
        <dbReference type="ARBA" id="ARBA00022723"/>
    </source>
</evidence>